<keyword evidence="3 5" id="KW-0479">Metal-binding</keyword>
<dbReference type="InterPro" id="IPR022907">
    <property type="entry name" value="VapC_family"/>
</dbReference>
<dbReference type="RefSeq" id="WP_110988242.1">
    <property type="nucleotide sequence ID" value="NZ_CAWNWM010000019.1"/>
</dbReference>
<keyword evidence="8" id="KW-1185">Reference proteome</keyword>
<organism evidence="7 8">
    <name type="scientific">Acaryochloris thomasi RCC1774</name>
    <dbReference type="NCBI Taxonomy" id="1764569"/>
    <lineage>
        <taxon>Bacteria</taxon>
        <taxon>Bacillati</taxon>
        <taxon>Cyanobacteriota</taxon>
        <taxon>Cyanophyceae</taxon>
        <taxon>Acaryochloridales</taxon>
        <taxon>Acaryochloridaceae</taxon>
        <taxon>Acaryochloris</taxon>
        <taxon>Acaryochloris thomasi</taxon>
    </lineage>
</organism>
<dbReference type="GO" id="GO:0016788">
    <property type="term" value="F:hydrolase activity, acting on ester bonds"/>
    <property type="evidence" value="ECO:0007669"/>
    <property type="project" value="InterPro"/>
</dbReference>
<comment type="cofactor">
    <cofactor evidence="5">
        <name>Mg(2+)</name>
        <dbReference type="ChEBI" id="CHEBI:18420"/>
    </cofactor>
</comment>
<dbReference type="AlphaFoldDB" id="A0A2W1JIC1"/>
<feature type="binding site" evidence="5">
    <location>
        <position position="5"/>
    </location>
    <ligand>
        <name>Mg(2+)</name>
        <dbReference type="ChEBI" id="CHEBI:18420"/>
    </ligand>
</feature>
<keyword evidence="5" id="KW-0460">Magnesium</keyword>
<dbReference type="GO" id="GO:0000287">
    <property type="term" value="F:magnesium ion binding"/>
    <property type="evidence" value="ECO:0007669"/>
    <property type="project" value="UniProtKB-UniRule"/>
</dbReference>
<dbReference type="InterPro" id="IPR029060">
    <property type="entry name" value="PIN-like_dom_sf"/>
</dbReference>
<dbReference type="CDD" id="cd18678">
    <property type="entry name" value="PIN_MtVapC25_VapC33-like"/>
    <property type="match status" value="1"/>
</dbReference>
<evidence type="ECO:0000256" key="5">
    <source>
        <dbReference type="HAMAP-Rule" id="MF_00265"/>
    </source>
</evidence>
<comment type="function">
    <text evidence="5">Toxic component of a toxin-antitoxin (TA) system. An RNase.</text>
</comment>
<dbReference type="HAMAP" id="MF_00265">
    <property type="entry name" value="VapC_Nob1"/>
    <property type="match status" value="1"/>
</dbReference>
<evidence type="ECO:0000259" key="6">
    <source>
        <dbReference type="Pfam" id="PF01850"/>
    </source>
</evidence>
<dbReference type="InterPro" id="IPR002716">
    <property type="entry name" value="PIN_dom"/>
</dbReference>
<dbReference type="OrthoDB" id="13900at2"/>
<feature type="binding site" evidence="5">
    <location>
        <position position="108"/>
    </location>
    <ligand>
        <name>Mg(2+)</name>
        <dbReference type="ChEBI" id="CHEBI:18420"/>
    </ligand>
</feature>
<dbReference type="GO" id="GO:0045926">
    <property type="term" value="P:negative regulation of growth"/>
    <property type="evidence" value="ECO:0007669"/>
    <property type="project" value="UniProtKB-ARBA"/>
</dbReference>
<evidence type="ECO:0000256" key="1">
    <source>
        <dbReference type="ARBA" id="ARBA00022649"/>
    </source>
</evidence>
<dbReference type="InterPro" id="IPR006226">
    <property type="entry name" value="Mtu_PIN"/>
</dbReference>
<evidence type="ECO:0000256" key="2">
    <source>
        <dbReference type="ARBA" id="ARBA00022722"/>
    </source>
</evidence>
<name>A0A2W1JIC1_9CYAN</name>
<reference evidence="7 8" key="1">
    <citation type="journal article" date="2018" name="Sci. Rep.">
        <title>A novel species of the marine cyanobacterium Acaryochloris with a unique pigment content and lifestyle.</title>
        <authorList>
            <person name="Partensky F."/>
            <person name="Six C."/>
            <person name="Ratin M."/>
            <person name="Garczarek L."/>
            <person name="Vaulot D."/>
            <person name="Probert I."/>
            <person name="Calteau A."/>
            <person name="Gourvil P."/>
            <person name="Marie D."/>
            <person name="Grebert T."/>
            <person name="Bouchier C."/>
            <person name="Le Panse S."/>
            <person name="Gachenot M."/>
            <person name="Rodriguez F."/>
            <person name="Garrido J.L."/>
        </authorList>
    </citation>
    <scope>NUCLEOTIDE SEQUENCE [LARGE SCALE GENOMIC DNA]</scope>
    <source>
        <strain evidence="7 8">RCC1774</strain>
    </source>
</reference>
<dbReference type="GO" id="GO:0004540">
    <property type="term" value="F:RNA nuclease activity"/>
    <property type="evidence" value="ECO:0007669"/>
    <property type="project" value="InterPro"/>
</dbReference>
<gene>
    <name evidence="5" type="primary">vapC</name>
    <name evidence="7" type="ORF">C1752_07301</name>
</gene>
<proteinExistence type="inferred from homology"/>
<dbReference type="EMBL" id="PQWO01000019">
    <property type="protein sequence ID" value="PZD71295.1"/>
    <property type="molecule type" value="Genomic_DNA"/>
</dbReference>
<dbReference type="Proteomes" id="UP000248857">
    <property type="component" value="Unassembled WGS sequence"/>
</dbReference>
<dbReference type="NCBIfam" id="TIGR00028">
    <property type="entry name" value="Mtu_PIN_fam"/>
    <property type="match status" value="1"/>
</dbReference>
<dbReference type="EC" id="3.1.-.-" evidence="5"/>
<keyword evidence="2 5" id="KW-0540">Nuclease</keyword>
<dbReference type="GO" id="GO:0090729">
    <property type="term" value="F:toxin activity"/>
    <property type="evidence" value="ECO:0007669"/>
    <property type="project" value="UniProtKB-KW"/>
</dbReference>
<evidence type="ECO:0000313" key="7">
    <source>
        <dbReference type="EMBL" id="PZD71295.1"/>
    </source>
</evidence>
<comment type="caution">
    <text evidence="7">The sequence shown here is derived from an EMBL/GenBank/DDBJ whole genome shotgun (WGS) entry which is preliminary data.</text>
</comment>
<keyword evidence="1 5" id="KW-1277">Toxin-antitoxin system</keyword>
<evidence type="ECO:0000256" key="3">
    <source>
        <dbReference type="ARBA" id="ARBA00022723"/>
    </source>
</evidence>
<dbReference type="Gene3D" id="3.40.50.1010">
    <property type="entry name" value="5'-nuclease"/>
    <property type="match status" value="1"/>
</dbReference>
<dbReference type="Pfam" id="PF01850">
    <property type="entry name" value="PIN"/>
    <property type="match status" value="1"/>
</dbReference>
<dbReference type="SUPFAM" id="SSF88723">
    <property type="entry name" value="PIN domain-like"/>
    <property type="match status" value="1"/>
</dbReference>
<accession>A0A2W1JIC1</accession>
<keyword evidence="4 5" id="KW-0378">Hydrolase</keyword>
<feature type="domain" description="PIN" evidence="6">
    <location>
        <begin position="3"/>
        <end position="132"/>
    </location>
</feature>
<evidence type="ECO:0000313" key="8">
    <source>
        <dbReference type="Proteomes" id="UP000248857"/>
    </source>
</evidence>
<sequence length="146" mass="16973">MKLCDVNIFINAHRAEQQGHLFYYQWLINSLQQESAFLYCEWVFSAFIRIVTHPKIYKTPTPIDRALAFVKDIRDQPNSISIMPGARHWTIFEQLCQKTKATGNLIPDAYLAALAIEADAEWITADSDFARFEPNLKWQLLKPLEK</sequence>
<keyword evidence="5" id="KW-0800">Toxin</keyword>
<evidence type="ECO:0000256" key="4">
    <source>
        <dbReference type="ARBA" id="ARBA00022801"/>
    </source>
</evidence>
<protein>
    <recommendedName>
        <fullName evidence="5">Ribonuclease VapC</fullName>
        <shortName evidence="5">RNase VapC</shortName>
        <ecNumber evidence="5">3.1.-.-</ecNumber>
    </recommendedName>
    <alternativeName>
        <fullName evidence="5">Toxin VapC</fullName>
    </alternativeName>
</protein>
<comment type="similarity">
    <text evidence="5">Belongs to the PINc/VapC protein family.</text>
</comment>